<reference evidence="3 4" key="1">
    <citation type="submission" date="2011-06" db="EMBL/GenBank/DDBJ databases">
        <title>The draft genome of Thiorhodococcus drewsii AZ1.</title>
        <authorList>
            <consortium name="US DOE Joint Genome Institute (JGI-PGF)"/>
            <person name="Lucas S."/>
            <person name="Han J."/>
            <person name="Lapidus A."/>
            <person name="Cheng J.-F."/>
            <person name="Goodwin L."/>
            <person name="Pitluck S."/>
            <person name="Peters L."/>
            <person name="Land M.L."/>
            <person name="Hauser L."/>
            <person name="Vogl K."/>
            <person name="Liu Z."/>
            <person name="Imhoff J."/>
            <person name="Thiel V."/>
            <person name="Frigaard N.-U."/>
            <person name="Bryant D.A."/>
            <person name="Woyke T.J."/>
        </authorList>
    </citation>
    <scope>NUCLEOTIDE SEQUENCE [LARGE SCALE GENOMIC DNA]</scope>
    <source>
        <strain evidence="3 4">AZ1</strain>
    </source>
</reference>
<keyword evidence="4" id="KW-1185">Reference proteome</keyword>
<dbReference type="OrthoDB" id="9780723at2"/>
<evidence type="ECO:0000256" key="1">
    <source>
        <dbReference type="SAM" id="SignalP"/>
    </source>
</evidence>
<dbReference type="AlphaFoldDB" id="G2E2R4"/>
<feature type="domain" description="Peptidoglycan binding-like" evidence="2">
    <location>
        <begin position="293"/>
        <end position="342"/>
    </location>
</feature>
<comment type="caution">
    <text evidence="3">The sequence shown here is derived from an EMBL/GenBank/DDBJ whole genome shotgun (WGS) entry which is preliminary data.</text>
</comment>
<gene>
    <name evidence="3" type="ORF">ThidrDRAFT_2577</name>
</gene>
<dbReference type="Pfam" id="PF10670">
    <property type="entry name" value="DUF4198"/>
    <property type="match status" value="1"/>
</dbReference>
<evidence type="ECO:0000259" key="2">
    <source>
        <dbReference type="Pfam" id="PF01471"/>
    </source>
</evidence>
<accession>G2E2R4</accession>
<dbReference type="InterPro" id="IPR036365">
    <property type="entry name" value="PGBD-like_sf"/>
</dbReference>
<feature type="signal peptide" evidence="1">
    <location>
        <begin position="1"/>
        <end position="21"/>
    </location>
</feature>
<dbReference type="InterPro" id="IPR019613">
    <property type="entry name" value="DUF4198"/>
</dbReference>
<sequence length="350" mass="37874">MKTSIALFASAATLSAGIAQAHFQLVYTPEMMLEKPAEIGLKLVFGHPMENGHTMDMGEPVDFFVQFKDKRTDLKDSLKPITWKGAHNEAKAYETTYKVRRNGDYVFALTPAPYYEGSEDIYIQQITKSYVNKGAMPTTWNEPLGLPTEIVPLNKPYQVFVGSTFSGQLLSEGKPAPGVECEIEYINTDIDMKANAFSEEANGEVPATGIVAITDANGVFTFGIPTPGVWGFACLGSGPVKEHEGKELSQDAVIWINAETLGASAGSSAGMAAAVEPKDAERFDKALSAQQKRSVQKALREIGLYDSSIDGDFGPQTREALKIVQRARGLSDTGLVDGTLFETLVSLSNQ</sequence>
<evidence type="ECO:0000313" key="3">
    <source>
        <dbReference type="EMBL" id="EGV30618.1"/>
    </source>
</evidence>
<dbReference type="RefSeq" id="WP_007041290.1">
    <property type="nucleotide sequence ID" value="NZ_AFWT01000017.1"/>
</dbReference>
<feature type="chain" id="PRO_5003429218" evidence="1">
    <location>
        <begin position="22"/>
        <end position="350"/>
    </location>
</feature>
<dbReference type="eggNOG" id="COG5266">
    <property type="taxonomic scope" value="Bacteria"/>
</dbReference>
<protein>
    <submittedName>
        <fullName evidence="3">Nickel transport complex protein, NikM subunit, transmembrane</fullName>
    </submittedName>
</protein>
<dbReference type="Proteomes" id="UP000004200">
    <property type="component" value="Unassembled WGS sequence"/>
</dbReference>
<dbReference type="SUPFAM" id="SSF47090">
    <property type="entry name" value="PGBD-like"/>
    <property type="match status" value="1"/>
</dbReference>
<keyword evidence="3" id="KW-0472">Membrane</keyword>
<dbReference type="eggNOG" id="COG3409">
    <property type="taxonomic scope" value="Bacteria"/>
</dbReference>
<proteinExistence type="predicted"/>
<organism evidence="3 4">
    <name type="scientific">Thiorhodococcus drewsii AZ1</name>
    <dbReference type="NCBI Taxonomy" id="765913"/>
    <lineage>
        <taxon>Bacteria</taxon>
        <taxon>Pseudomonadati</taxon>
        <taxon>Pseudomonadota</taxon>
        <taxon>Gammaproteobacteria</taxon>
        <taxon>Chromatiales</taxon>
        <taxon>Chromatiaceae</taxon>
        <taxon>Thiorhodococcus</taxon>
    </lineage>
</organism>
<dbReference type="Pfam" id="PF01471">
    <property type="entry name" value="PG_binding_1"/>
    <property type="match status" value="1"/>
</dbReference>
<keyword evidence="3" id="KW-0812">Transmembrane</keyword>
<evidence type="ECO:0000313" key="4">
    <source>
        <dbReference type="Proteomes" id="UP000004200"/>
    </source>
</evidence>
<dbReference type="EMBL" id="AFWT01000017">
    <property type="protein sequence ID" value="EGV30618.1"/>
    <property type="molecule type" value="Genomic_DNA"/>
</dbReference>
<dbReference type="InterPro" id="IPR002477">
    <property type="entry name" value="Peptidoglycan-bd-like"/>
</dbReference>
<dbReference type="InterPro" id="IPR036366">
    <property type="entry name" value="PGBDSf"/>
</dbReference>
<keyword evidence="1" id="KW-0732">Signal</keyword>
<dbReference type="PATRIC" id="fig|765913.3.peg.2627"/>
<name>G2E2R4_9GAMM</name>
<dbReference type="STRING" id="765913.ThidrDRAFT_2577"/>
<dbReference type="Gene3D" id="1.10.101.10">
    <property type="entry name" value="PGBD-like superfamily/PGBD"/>
    <property type="match status" value="1"/>
</dbReference>